<dbReference type="Proteomes" id="UP000807342">
    <property type="component" value="Unassembled WGS sequence"/>
</dbReference>
<dbReference type="EMBL" id="MU152112">
    <property type="protein sequence ID" value="KAF9441021.1"/>
    <property type="molecule type" value="Genomic_DNA"/>
</dbReference>
<sequence>MCRGESIRSTRSNTRSSRIFPGRHTGGGGYEYPWRRQYVTGFPRPVHCGQLVWSTWQLAVLFNLIPCQQMHEFKQVTNVHDEIETRQPNWVLRDLVRLKFLKRRMNHNAVGTGFVCCGSWVRGQVPNVERREFLDYNWGYLRQTRCMRCPRFEARAVGPFSNHKKCPGHGLSGGFSELGGEGCIGAFEVVERDEC</sequence>
<evidence type="ECO:0000256" key="1">
    <source>
        <dbReference type="SAM" id="MobiDB-lite"/>
    </source>
</evidence>
<evidence type="ECO:0000313" key="2">
    <source>
        <dbReference type="EMBL" id="KAF9441021.1"/>
    </source>
</evidence>
<keyword evidence="3" id="KW-1185">Reference proteome</keyword>
<feature type="region of interest" description="Disordered" evidence="1">
    <location>
        <begin position="1"/>
        <end position="24"/>
    </location>
</feature>
<feature type="compositionally biased region" description="Low complexity" evidence="1">
    <location>
        <begin position="9"/>
        <end position="19"/>
    </location>
</feature>
<proteinExistence type="predicted"/>
<comment type="caution">
    <text evidence="2">The sequence shown here is derived from an EMBL/GenBank/DDBJ whole genome shotgun (WGS) entry which is preliminary data.</text>
</comment>
<dbReference type="AlphaFoldDB" id="A0A9P6BV05"/>
<reference evidence="2" key="1">
    <citation type="submission" date="2020-11" db="EMBL/GenBank/DDBJ databases">
        <authorList>
            <consortium name="DOE Joint Genome Institute"/>
            <person name="Ahrendt S."/>
            <person name="Riley R."/>
            <person name="Andreopoulos W."/>
            <person name="Labutti K."/>
            <person name="Pangilinan J."/>
            <person name="Ruiz-Duenas F.J."/>
            <person name="Barrasa J.M."/>
            <person name="Sanchez-Garcia M."/>
            <person name="Camarero S."/>
            <person name="Miyauchi S."/>
            <person name="Serrano A."/>
            <person name="Linde D."/>
            <person name="Babiker R."/>
            <person name="Drula E."/>
            <person name="Ayuso-Fernandez I."/>
            <person name="Pacheco R."/>
            <person name="Padilla G."/>
            <person name="Ferreira P."/>
            <person name="Barriuso J."/>
            <person name="Kellner H."/>
            <person name="Castanera R."/>
            <person name="Alfaro M."/>
            <person name="Ramirez L."/>
            <person name="Pisabarro A.G."/>
            <person name="Kuo A."/>
            <person name="Tritt A."/>
            <person name="Lipzen A."/>
            <person name="He G."/>
            <person name="Yan M."/>
            <person name="Ng V."/>
            <person name="Cullen D."/>
            <person name="Martin F."/>
            <person name="Rosso M.-N."/>
            <person name="Henrissat B."/>
            <person name="Hibbett D."/>
            <person name="Martinez A.T."/>
            <person name="Grigoriev I.V."/>
        </authorList>
    </citation>
    <scope>NUCLEOTIDE SEQUENCE</scope>
    <source>
        <strain evidence="2">MF-IS2</strain>
    </source>
</reference>
<accession>A0A9P6BV05</accession>
<gene>
    <name evidence="2" type="ORF">P691DRAFT_36474</name>
</gene>
<evidence type="ECO:0000313" key="3">
    <source>
        <dbReference type="Proteomes" id="UP000807342"/>
    </source>
</evidence>
<organism evidence="2 3">
    <name type="scientific">Macrolepiota fuliginosa MF-IS2</name>
    <dbReference type="NCBI Taxonomy" id="1400762"/>
    <lineage>
        <taxon>Eukaryota</taxon>
        <taxon>Fungi</taxon>
        <taxon>Dikarya</taxon>
        <taxon>Basidiomycota</taxon>
        <taxon>Agaricomycotina</taxon>
        <taxon>Agaricomycetes</taxon>
        <taxon>Agaricomycetidae</taxon>
        <taxon>Agaricales</taxon>
        <taxon>Agaricineae</taxon>
        <taxon>Agaricaceae</taxon>
        <taxon>Macrolepiota</taxon>
    </lineage>
</organism>
<protein>
    <submittedName>
        <fullName evidence="2">Uncharacterized protein</fullName>
    </submittedName>
</protein>
<name>A0A9P6BV05_9AGAR</name>